<reference evidence="1" key="1">
    <citation type="submission" date="2023-08" db="EMBL/GenBank/DDBJ databases">
        <authorList>
            <person name="Alioto T."/>
            <person name="Alioto T."/>
            <person name="Gomez Garrido J."/>
        </authorList>
    </citation>
    <scope>NUCLEOTIDE SEQUENCE</scope>
</reference>
<dbReference type="EMBL" id="OY660883">
    <property type="protein sequence ID" value="CAJ1082317.1"/>
    <property type="molecule type" value="Genomic_DNA"/>
</dbReference>
<keyword evidence="2" id="KW-1185">Reference proteome</keyword>
<organism evidence="1 2">
    <name type="scientific">Xyrichtys novacula</name>
    <name type="common">Pearly razorfish</name>
    <name type="synonym">Hemipteronotus novacula</name>
    <dbReference type="NCBI Taxonomy" id="13765"/>
    <lineage>
        <taxon>Eukaryota</taxon>
        <taxon>Metazoa</taxon>
        <taxon>Chordata</taxon>
        <taxon>Craniata</taxon>
        <taxon>Vertebrata</taxon>
        <taxon>Euteleostomi</taxon>
        <taxon>Actinopterygii</taxon>
        <taxon>Neopterygii</taxon>
        <taxon>Teleostei</taxon>
        <taxon>Neoteleostei</taxon>
        <taxon>Acanthomorphata</taxon>
        <taxon>Eupercaria</taxon>
        <taxon>Labriformes</taxon>
        <taxon>Labridae</taxon>
        <taxon>Xyrichtys</taxon>
    </lineage>
</organism>
<evidence type="ECO:0000313" key="2">
    <source>
        <dbReference type="Proteomes" id="UP001178508"/>
    </source>
</evidence>
<dbReference type="AlphaFoldDB" id="A0AAV1H8J6"/>
<dbReference type="Proteomes" id="UP001178508">
    <property type="component" value="Chromosome 20"/>
</dbReference>
<proteinExistence type="predicted"/>
<accession>A0AAV1H8J6</accession>
<gene>
    <name evidence="1" type="ORF">XNOV1_A011340</name>
</gene>
<sequence>MEPMLQTKGSANISSQCLQDNRLLCLQDKHQPGTCSLLQPPTQTFTINCSCLNLQKAQSPTGASPAFTIVLQTP</sequence>
<name>A0AAV1H8J6_XYRNO</name>
<protein>
    <submittedName>
        <fullName evidence="1">Uncharacterized protein</fullName>
    </submittedName>
</protein>
<evidence type="ECO:0000313" key="1">
    <source>
        <dbReference type="EMBL" id="CAJ1082317.1"/>
    </source>
</evidence>